<proteinExistence type="predicted"/>
<reference evidence="1 2" key="1">
    <citation type="submission" date="2024-05" db="EMBL/GenBank/DDBJ databases">
        <title>Genetic variation in Jamaican populations of the coffee berry borer (Hypothenemus hampei).</title>
        <authorList>
            <person name="Errbii M."/>
            <person name="Myrie A."/>
        </authorList>
    </citation>
    <scope>NUCLEOTIDE SEQUENCE [LARGE SCALE GENOMIC DNA]</scope>
    <source>
        <strain evidence="1">JA-Hopewell-2020-01-JO</strain>
        <tissue evidence="1">Whole body</tissue>
    </source>
</reference>
<keyword evidence="2" id="KW-1185">Reference proteome</keyword>
<accession>A0ABD1E6J0</accession>
<sequence length="72" mass="7935">MTAWKPLPPPFAPCAPALARPCYQIPYAYPAICGEIKYCLRPCYPPCGGVEVPLPNYNPPKCDWTCDCDSIS</sequence>
<organism evidence="1 2">
    <name type="scientific">Hypothenemus hampei</name>
    <name type="common">Coffee berry borer</name>
    <dbReference type="NCBI Taxonomy" id="57062"/>
    <lineage>
        <taxon>Eukaryota</taxon>
        <taxon>Metazoa</taxon>
        <taxon>Ecdysozoa</taxon>
        <taxon>Arthropoda</taxon>
        <taxon>Hexapoda</taxon>
        <taxon>Insecta</taxon>
        <taxon>Pterygota</taxon>
        <taxon>Neoptera</taxon>
        <taxon>Endopterygota</taxon>
        <taxon>Coleoptera</taxon>
        <taxon>Polyphaga</taxon>
        <taxon>Cucujiformia</taxon>
        <taxon>Curculionidae</taxon>
        <taxon>Scolytinae</taxon>
        <taxon>Hypothenemus</taxon>
    </lineage>
</organism>
<comment type="caution">
    <text evidence="1">The sequence shown here is derived from an EMBL/GenBank/DDBJ whole genome shotgun (WGS) entry which is preliminary data.</text>
</comment>
<dbReference type="EMBL" id="JBDJPC010000010">
    <property type="protein sequence ID" value="KAL1490183.1"/>
    <property type="molecule type" value="Genomic_DNA"/>
</dbReference>
<protein>
    <submittedName>
        <fullName evidence="1">Uncharacterized protein</fullName>
    </submittedName>
</protein>
<evidence type="ECO:0000313" key="2">
    <source>
        <dbReference type="Proteomes" id="UP001566132"/>
    </source>
</evidence>
<evidence type="ECO:0000313" key="1">
    <source>
        <dbReference type="EMBL" id="KAL1490183.1"/>
    </source>
</evidence>
<gene>
    <name evidence="1" type="ORF">ABEB36_012917</name>
</gene>
<name>A0ABD1E6J0_HYPHA</name>
<dbReference type="AlphaFoldDB" id="A0ABD1E6J0"/>
<dbReference type="Proteomes" id="UP001566132">
    <property type="component" value="Unassembled WGS sequence"/>
</dbReference>